<feature type="region of interest" description="Disordered" evidence="1">
    <location>
        <begin position="1"/>
        <end position="27"/>
    </location>
</feature>
<dbReference type="Pfam" id="PF01475">
    <property type="entry name" value="FUR"/>
    <property type="match status" value="1"/>
</dbReference>
<evidence type="ECO:0000313" key="2">
    <source>
        <dbReference type="EMBL" id="MBS3018105.1"/>
    </source>
</evidence>
<reference evidence="2 3" key="1">
    <citation type="submission" date="2020-03" db="EMBL/GenBank/DDBJ databases">
        <title>The role of nitrogen metabolism on polyethylene biodegradation.</title>
        <authorList>
            <person name="Peixoto J."/>
            <person name="Vizzotto C.S."/>
            <person name="Ramos A."/>
            <person name="Alves G."/>
            <person name="Steindorff A."/>
            <person name="Kruger R."/>
        </authorList>
    </citation>
    <scope>NUCLEOTIDE SEQUENCE [LARGE SCALE GENOMIC DNA]</scope>
    <source>
        <strain evidence="2 3">PE63</strain>
    </source>
</reference>
<dbReference type="Proteomes" id="UP001647436">
    <property type="component" value="Unassembled WGS sequence"/>
</dbReference>
<keyword evidence="3" id="KW-1185">Reference proteome</keyword>
<dbReference type="InterPro" id="IPR036388">
    <property type="entry name" value="WH-like_DNA-bd_sf"/>
</dbReference>
<evidence type="ECO:0000256" key="1">
    <source>
        <dbReference type="SAM" id="MobiDB-lite"/>
    </source>
</evidence>
<evidence type="ECO:0008006" key="4">
    <source>
        <dbReference type="Google" id="ProtNLM"/>
    </source>
</evidence>
<sequence length="103" mass="11454">MTDIQQKPASSPSASADASTLFRRRHKFRMRPTQPRLLVLKAIESLGQDGGKYPDIRRQLESAGTPLAEQTIYRVAREMADAGLLTRCHATDGRIVYRLKSAG</sequence>
<proteinExistence type="predicted"/>
<dbReference type="Gene3D" id="1.10.10.10">
    <property type="entry name" value="Winged helix-like DNA-binding domain superfamily/Winged helix DNA-binding domain"/>
    <property type="match status" value="1"/>
</dbReference>
<dbReference type="EMBL" id="JAANES010000001">
    <property type="protein sequence ID" value="MBS3018105.1"/>
    <property type="molecule type" value="Genomic_DNA"/>
</dbReference>
<name>A0ABS5LNP1_9BURK</name>
<comment type="caution">
    <text evidence="2">The sequence shown here is derived from an EMBL/GenBank/DDBJ whole genome shotgun (WGS) entry which is preliminary data.</text>
</comment>
<protein>
    <recommendedName>
        <fullName evidence="4">Ferric uptake regulation protein</fullName>
    </recommendedName>
</protein>
<dbReference type="InterPro" id="IPR002481">
    <property type="entry name" value="FUR"/>
</dbReference>
<dbReference type="InterPro" id="IPR036390">
    <property type="entry name" value="WH_DNA-bd_sf"/>
</dbReference>
<organism evidence="2 3">
    <name type="scientific">Comamonas brasiliensis</name>
    <dbReference type="NCBI Taxonomy" id="1812482"/>
    <lineage>
        <taxon>Bacteria</taxon>
        <taxon>Pseudomonadati</taxon>
        <taxon>Pseudomonadota</taxon>
        <taxon>Betaproteobacteria</taxon>
        <taxon>Burkholderiales</taxon>
        <taxon>Comamonadaceae</taxon>
        <taxon>Comamonas</taxon>
    </lineage>
</organism>
<accession>A0ABS5LNP1</accession>
<dbReference type="SUPFAM" id="SSF46785">
    <property type="entry name" value="Winged helix' DNA-binding domain"/>
    <property type="match status" value="1"/>
</dbReference>
<evidence type="ECO:0000313" key="3">
    <source>
        <dbReference type="Proteomes" id="UP001647436"/>
    </source>
</evidence>
<gene>
    <name evidence="2" type="ORF">DJFAAGMI_00836</name>
</gene>
<feature type="compositionally biased region" description="Low complexity" evidence="1">
    <location>
        <begin position="8"/>
        <end position="19"/>
    </location>
</feature>